<feature type="compositionally biased region" description="Basic and acidic residues" evidence="1">
    <location>
        <begin position="82"/>
        <end position="97"/>
    </location>
</feature>
<sequence length="257" mass="28660">MAAVETPSGEPRKPVRFMTDFGQRLTFGVELESCVAYTTPDMIDEDEDEDDVDISEPLPDYKELPITTLPVMGALPQGPRYRPRDKEPEGHHTDPGWWEKHFSNEGAHIRHRIARLLRAHGIPAVSDTADEETENVIRKQQNDLANCLGYATKDGMLGHCDGCNLWSVDADISVGDFGFLSITAPLTDYKMLIIPNSDWIDVVCCITAAGPTSSNSFTIENWIRVTVGIVDFCVHASFDDAISLVLRKFEQRDPNSH</sequence>
<gene>
    <name evidence="2" type="ORF">SUNI508_07038</name>
</gene>
<reference evidence="2 3" key="1">
    <citation type="journal article" date="2024" name="J. Plant Pathol.">
        <title>Sequence and assembly of the genome of Seiridium unicorne, isolate CBS 538.82, causal agent of cypress canker disease.</title>
        <authorList>
            <person name="Scali E."/>
            <person name="Rocca G.D."/>
            <person name="Danti R."/>
            <person name="Garbelotto M."/>
            <person name="Barberini S."/>
            <person name="Baroncelli R."/>
            <person name="Emiliani G."/>
        </authorList>
    </citation>
    <scope>NUCLEOTIDE SEQUENCE [LARGE SCALE GENOMIC DNA]</scope>
    <source>
        <strain evidence="2 3">BM-138-508</strain>
    </source>
</reference>
<dbReference type="Proteomes" id="UP001408356">
    <property type="component" value="Unassembled WGS sequence"/>
</dbReference>
<feature type="region of interest" description="Disordered" evidence="1">
    <location>
        <begin position="38"/>
        <end position="97"/>
    </location>
</feature>
<accession>A0ABR2UZL6</accession>
<feature type="compositionally biased region" description="Acidic residues" evidence="1">
    <location>
        <begin position="42"/>
        <end position="54"/>
    </location>
</feature>
<organism evidence="2 3">
    <name type="scientific">Seiridium unicorne</name>
    <dbReference type="NCBI Taxonomy" id="138068"/>
    <lineage>
        <taxon>Eukaryota</taxon>
        <taxon>Fungi</taxon>
        <taxon>Dikarya</taxon>
        <taxon>Ascomycota</taxon>
        <taxon>Pezizomycotina</taxon>
        <taxon>Sordariomycetes</taxon>
        <taxon>Xylariomycetidae</taxon>
        <taxon>Amphisphaeriales</taxon>
        <taxon>Sporocadaceae</taxon>
        <taxon>Seiridium</taxon>
    </lineage>
</organism>
<proteinExistence type="predicted"/>
<evidence type="ECO:0000313" key="2">
    <source>
        <dbReference type="EMBL" id="KAK9419789.1"/>
    </source>
</evidence>
<protein>
    <submittedName>
        <fullName evidence="2">Uncharacterized protein</fullName>
    </submittedName>
</protein>
<evidence type="ECO:0000313" key="3">
    <source>
        <dbReference type="Proteomes" id="UP001408356"/>
    </source>
</evidence>
<name>A0ABR2UZL6_9PEZI</name>
<evidence type="ECO:0000256" key="1">
    <source>
        <dbReference type="SAM" id="MobiDB-lite"/>
    </source>
</evidence>
<comment type="caution">
    <text evidence="2">The sequence shown here is derived from an EMBL/GenBank/DDBJ whole genome shotgun (WGS) entry which is preliminary data.</text>
</comment>
<keyword evidence="3" id="KW-1185">Reference proteome</keyword>
<dbReference type="EMBL" id="JARVKF010000288">
    <property type="protein sequence ID" value="KAK9419789.1"/>
    <property type="molecule type" value="Genomic_DNA"/>
</dbReference>